<dbReference type="Gene3D" id="3.40.50.2000">
    <property type="entry name" value="Glycogen Phosphorylase B"/>
    <property type="match status" value="3"/>
</dbReference>
<keyword evidence="4" id="KW-1185">Reference proteome</keyword>
<dbReference type="SUPFAM" id="SSF53756">
    <property type="entry name" value="UDP-Glycosyltransferase/glycogen phosphorylase"/>
    <property type="match status" value="1"/>
</dbReference>
<evidence type="ECO:0000256" key="2">
    <source>
        <dbReference type="ARBA" id="ARBA00022679"/>
    </source>
</evidence>
<evidence type="ECO:0000313" key="4">
    <source>
        <dbReference type="Proteomes" id="UP001161247"/>
    </source>
</evidence>
<dbReference type="CDD" id="cd03784">
    <property type="entry name" value="GT1_Gtf-like"/>
    <property type="match status" value="1"/>
</dbReference>
<dbReference type="EMBL" id="OX459125">
    <property type="protein sequence ID" value="CAI9116707.1"/>
    <property type="molecule type" value="Genomic_DNA"/>
</dbReference>
<comment type="similarity">
    <text evidence="1">Belongs to the UDP-glycosyltransferase family.</text>
</comment>
<accession>A0AAV1EAJ2</accession>
<dbReference type="GO" id="GO:0035251">
    <property type="term" value="F:UDP-glucosyltransferase activity"/>
    <property type="evidence" value="ECO:0007669"/>
    <property type="project" value="TreeGrafter"/>
</dbReference>
<evidence type="ECO:0000313" key="3">
    <source>
        <dbReference type="EMBL" id="CAI9116707.1"/>
    </source>
</evidence>
<keyword evidence="2" id="KW-0808">Transferase</keyword>
<name>A0AAV1EAJ2_OLDCO</name>
<dbReference type="AlphaFoldDB" id="A0AAV1EAJ2"/>
<dbReference type="PANTHER" id="PTHR48047">
    <property type="entry name" value="GLYCOSYLTRANSFERASE"/>
    <property type="match status" value="1"/>
</dbReference>
<dbReference type="PANTHER" id="PTHR48047:SF51">
    <property type="entry name" value="GLYCOSYLTRANSFERASE"/>
    <property type="match status" value="1"/>
</dbReference>
<evidence type="ECO:0000256" key="1">
    <source>
        <dbReference type="ARBA" id="ARBA00009995"/>
    </source>
</evidence>
<proteinExistence type="inferred from homology"/>
<dbReference type="Proteomes" id="UP001161247">
    <property type="component" value="Chromosome 8"/>
</dbReference>
<organism evidence="3 4">
    <name type="scientific">Oldenlandia corymbosa var. corymbosa</name>
    <dbReference type="NCBI Taxonomy" id="529605"/>
    <lineage>
        <taxon>Eukaryota</taxon>
        <taxon>Viridiplantae</taxon>
        <taxon>Streptophyta</taxon>
        <taxon>Embryophyta</taxon>
        <taxon>Tracheophyta</taxon>
        <taxon>Spermatophyta</taxon>
        <taxon>Magnoliopsida</taxon>
        <taxon>eudicotyledons</taxon>
        <taxon>Gunneridae</taxon>
        <taxon>Pentapetalae</taxon>
        <taxon>asterids</taxon>
        <taxon>lamiids</taxon>
        <taxon>Gentianales</taxon>
        <taxon>Rubiaceae</taxon>
        <taxon>Rubioideae</taxon>
        <taxon>Spermacoceae</taxon>
        <taxon>Hedyotis-Oldenlandia complex</taxon>
        <taxon>Oldenlandia</taxon>
    </lineage>
</organism>
<dbReference type="InterPro" id="IPR002213">
    <property type="entry name" value="UDP_glucos_trans"/>
</dbReference>
<sequence length="349" mass="38853">MLFVSTISAKFVDEMGGETMASEDHQRHHVSLFPFMAKGHTIPFLHLARLLVGRNATVTFFTIPSNQTFVTNFLSDLITTTNRISIISLPFPAVDGAAASFPEIPVWIPTHDMKPHFETSLETLRDPPLTFMVTDDLFLSGVLPKVRESEDEDQPFSVPGFSWLKLSSSDIPPTDSDSRQTRGFLMDCAISSKNSFGYIVNSFYELEPAFADSMPKAWPVEPLCLVGGDHNKAAARDDRESTISGEQLQEIKIGLEKSGVNFLWVVRNKKHSEIISGDDGFEERVASRGLVVREWVDQREILGHESVQGLTNCGWNSVCESVCAKVPILAWPMMADQLIHARLVAQEIN</sequence>
<protein>
    <submittedName>
        <fullName evidence="3">OLC1v1017932C1</fullName>
    </submittedName>
</protein>
<dbReference type="Pfam" id="PF00201">
    <property type="entry name" value="UDPGT"/>
    <property type="match status" value="1"/>
</dbReference>
<gene>
    <name evidence="3" type="ORF">OLC1_LOCUS22929</name>
</gene>
<reference evidence="3" key="1">
    <citation type="submission" date="2023-03" db="EMBL/GenBank/DDBJ databases">
        <authorList>
            <person name="Julca I."/>
        </authorList>
    </citation>
    <scope>NUCLEOTIDE SEQUENCE</scope>
</reference>